<proteinExistence type="predicted"/>
<dbReference type="InterPro" id="IPR006674">
    <property type="entry name" value="HD_domain"/>
</dbReference>
<dbReference type="InterPro" id="IPR052722">
    <property type="entry name" value="PgpH_phosphodiesterase"/>
</dbReference>
<name>A0A2H0Y447_UNCSA</name>
<sequence length="176" mass="19924">MIYLSVNQPLRLLRSPEAITNQKMNKGRIHPRFLRLDHPYVSAQILLQWGFPEEVVFVVAHHHGSAVCQDKIGKNVADNLNGFDLRYLGQAPPTPMAALLMIADKIEATLNGSLYGNELTSTEIEEKITLTISEVMRSLRREKQLVNSGLTFHDLEEVETAFKNELLRLHSLPRLA</sequence>
<dbReference type="SUPFAM" id="SSF109604">
    <property type="entry name" value="HD-domain/PDEase-like"/>
    <property type="match status" value="1"/>
</dbReference>
<organism evidence="2 3">
    <name type="scientific">Candidatus Saganbacteria bacterium CG08_land_8_20_14_0_20_45_16</name>
    <dbReference type="NCBI Taxonomy" id="2014293"/>
    <lineage>
        <taxon>Bacteria</taxon>
        <taxon>Bacillati</taxon>
        <taxon>Saganbacteria</taxon>
    </lineage>
</organism>
<dbReference type="EMBL" id="PEYM01000002">
    <property type="protein sequence ID" value="PIS31780.1"/>
    <property type="molecule type" value="Genomic_DNA"/>
</dbReference>
<dbReference type="Proteomes" id="UP000231343">
    <property type="component" value="Unassembled WGS sequence"/>
</dbReference>
<protein>
    <recommendedName>
        <fullName evidence="1">HD domain-containing protein</fullName>
    </recommendedName>
</protein>
<dbReference type="Gene3D" id="1.10.3210.10">
    <property type="entry name" value="Hypothetical protein af1432"/>
    <property type="match status" value="1"/>
</dbReference>
<evidence type="ECO:0000313" key="2">
    <source>
        <dbReference type="EMBL" id="PIS31780.1"/>
    </source>
</evidence>
<dbReference type="PANTHER" id="PTHR36442:SF1">
    <property type="entry name" value="CYCLIC-DI-AMP PHOSPHODIESTERASE PGPH"/>
    <property type="match status" value="1"/>
</dbReference>
<comment type="caution">
    <text evidence="2">The sequence shown here is derived from an EMBL/GenBank/DDBJ whole genome shotgun (WGS) entry which is preliminary data.</text>
</comment>
<evidence type="ECO:0000259" key="1">
    <source>
        <dbReference type="Pfam" id="PF01966"/>
    </source>
</evidence>
<gene>
    <name evidence="2" type="ORF">COT42_00095</name>
</gene>
<dbReference type="AlphaFoldDB" id="A0A2H0Y447"/>
<reference evidence="2 3" key="1">
    <citation type="submission" date="2017-09" db="EMBL/GenBank/DDBJ databases">
        <title>Depth-based differentiation of microbial function through sediment-hosted aquifers and enrichment of novel symbionts in the deep terrestrial subsurface.</title>
        <authorList>
            <person name="Probst A.J."/>
            <person name="Ladd B."/>
            <person name="Jarett J.K."/>
            <person name="Geller-Mcgrath D.E."/>
            <person name="Sieber C.M."/>
            <person name="Emerson J.B."/>
            <person name="Anantharaman K."/>
            <person name="Thomas B.C."/>
            <person name="Malmstrom R."/>
            <person name="Stieglmeier M."/>
            <person name="Klingl A."/>
            <person name="Woyke T."/>
            <person name="Ryan C.M."/>
            <person name="Banfield J.F."/>
        </authorList>
    </citation>
    <scope>NUCLEOTIDE SEQUENCE [LARGE SCALE GENOMIC DNA]</scope>
    <source>
        <strain evidence="2">CG08_land_8_20_14_0_20_45_16</strain>
    </source>
</reference>
<evidence type="ECO:0000313" key="3">
    <source>
        <dbReference type="Proteomes" id="UP000231343"/>
    </source>
</evidence>
<dbReference type="Pfam" id="PF01966">
    <property type="entry name" value="HD"/>
    <property type="match status" value="1"/>
</dbReference>
<feature type="domain" description="HD" evidence="1">
    <location>
        <begin position="35"/>
        <end position="108"/>
    </location>
</feature>
<accession>A0A2H0Y447</accession>
<dbReference type="PANTHER" id="PTHR36442">
    <property type="entry name" value="CYCLIC-DI-AMP PHOSPHODIESTERASE PGPH"/>
    <property type="match status" value="1"/>
</dbReference>